<proteinExistence type="predicted"/>
<feature type="non-terminal residue" evidence="3">
    <location>
        <position position="1"/>
    </location>
</feature>
<name>A0A8H3E2H9_9AGAM</name>
<comment type="caution">
    <text evidence="3">The sequence shown here is derived from an EMBL/GenBank/DDBJ whole genome shotgun (WGS) entry which is preliminary data.</text>
</comment>
<feature type="compositionally biased region" description="Polar residues" evidence="1">
    <location>
        <begin position="32"/>
        <end position="56"/>
    </location>
</feature>
<accession>A0A8H3E2H9</accession>
<protein>
    <recommendedName>
        <fullName evidence="2">F-box domain-containing protein</fullName>
    </recommendedName>
</protein>
<evidence type="ECO:0000313" key="3">
    <source>
        <dbReference type="EMBL" id="CAE7148460.1"/>
    </source>
</evidence>
<gene>
    <name evidence="3" type="ORF">RDB_LOCUS85984</name>
</gene>
<feature type="domain" description="F-box" evidence="2">
    <location>
        <begin position="111"/>
        <end position="160"/>
    </location>
</feature>
<feature type="compositionally biased region" description="Basic and acidic residues" evidence="1">
    <location>
        <begin position="81"/>
        <end position="91"/>
    </location>
</feature>
<reference evidence="3" key="1">
    <citation type="submission" date="2021-01" db="EMBL/GenBank/DDBJ databases">
        <authorList>
            <person name="Kaushik A."/>
        </authorList>
    </citation>
    <scope>NUCLEOTIDE SEQUENCE</scope>
    <source>
        <strain evidence="3">AG5</strain>
    </source>
</reference>
<dbReference type="CDD" id="cd09917">
    <property type="entry name" value="F-box_SF"/>
    <property type="match status" value="1"/>
</dbReference>
<feature type="compositionally biased region" description="Basic residues" evidence="1">
    <location>
        <begin position="64"/>
        <end position="79"/>
    </location>
</feature>
<organism evidence="3 4">
    <name type="scientific">Rhizoctonia solani</name>
    <dbReference type="NCBI Taxonomy" id="456999"/>
    <lineage>
        <taxon>Eukaryota</taxon>
        <taxon>Fungi</taxon>
        <taxon>Dikarya</taxon>
        <taxon>Basidiomycota</taxon>
        <taxon>Agaricomycotina</taxon>
        <taxon>Agaricomycetes</taxon>
        <taxon>Cantharellales</taxon>
        <taxon>Ceratobasidiaceae</taxon>
        <taxon>Rhizoctonia</taxon>
    </lineage>
</organism>
<sequence>AVREADLNLQFPSGSDIKGISRGANIIPRTMPPQTRSSTRPSRVATRSSATQAQPSRKSEAPKKTPKPVQKRAKAKPVAKAKVEQDAEPARKRVRRSGTKDHAQSGEVLQTIRLMNLPVEVLIEVARYVHPLDLIMLARVNKFFRELLMDKRSALIWRSSRGNMPELPPCPDEVSEPQYAAMIFAKRCSTCGGYAPREMNPILMIRLCSYCWVEELVDANRVTDRSLLSVIGAPVPGQSRSWKPWCLYNEARAVKLKLDELTEAGDEEALQQWKAERHKLVEAKRKNAVPLERWLVKREQERARDRNDLKVTHKKEIESRLIKLGWVQGDFLCYDRWRRKQWNSMLLSTKALTDKVWDNLLPRLLGHLELNRDERLARECSRRRGARQNAIYKWFETTRNHQPSFARTMSTGDANRPGVLRPAFPALSEAYEWPEYIALIENDVPHEQFLVDFEERKPEFQQSITDWRHELEARLIAMLPDDTHLPNFDPSPFTMTAGVGKSVKPLDALPEDTQKLLRADAIFTTSPLNNRSVLYFYPHSFRWSTIDTTKLIHYSKAQEFAQVLLRDLDIPNASYLGLKALGRVFRCGRCPQAIVGNCAWEDIINHYLETFSSWKTATQQRQVRSNKNFVYIDTHDVNSEIPDRPLVRMSAQETASGHTLAWTQSHCLVCQGVGIYGGVHSQAIMDHLRDVHLVEEPEAGVHYRP</sequence>
<dbReference type="EMBL" id="CAJNJQ010001758">
    <property type="protein sequence ID" value="CAE7148460.1"/>
    <property type="molecule type" value="Genomic_DNA"/>
</dbReference>
<evidence type="ECO:0000256" key="1">
    <source>
        <dbReference type="SAM" id="MobiDB-lite"/>
    </source>
</evidence>
<evidence type="ECO:0000313" key="4">
    <source>
        <dbReference type="Proteomes" id="UP000663827"/>
    </source>
</evidence>
<evidence type="ECO:0000259" key="2">
    <source>
        <dbReference type="PROSITE" id="PS50181"/>
    </source>
</evidence>
<dbReference type="PROSITE" id="PS50181">
    <property type="entry name" value="FBOX"/>
    <property type="match status" value="1"/>
</dbReference>
<dbReference type="InterPro" id="IPR036047">
    <property type="entry name" value="F-box-like_dom_sf"/>
</dbReference>
<dbReference type="AlphaFoldDB" id="A0A8H3E2H9"/>
<dbReference type="Proteomes" id="UP000663827">
    <property type="component" value="Unassembled WGS sequence"/>
</dbReference>
<dbReference type="Pfam" id="PF00646">
    <property type="entry name" value="F-box"/>
    <property type="match status" value="1"/>
</dbReference>
<dbReference type="InterPro" id="IPR001810">
    <property type="entry name" value="F-box_dom"/>
</dbReference>
<dbReference type="SUPFAM" id="SSF81383">
    <property type="entry name" value="F-box domain"/>
    <property type="match status" value="1"/>
</dbReference>
<feature type="region of interest" description="Disordered" evidence="1">
    <location>
        <begin position="1"/>
        <end position="104"/>
    </location>
</feature>